<dbReference type="InterPro" id="IPR000209">
    <property type="entry name" value="Peptidase_S8/S53_dom"/>
</dbReference>
<dbReference type="InterPro" id="IPR034074">
    <property type="entry name" value="Y4bN_pept_dom"/>
</dbReference>
<dbReference type="Gene3D" id="3.40.50.200">
    <property type="entry name" value="Peptidase S8/S53 domain"/>
    <property type="match status" value="1"/>
</dbReference>
<dbReference type="Pfam" id="PF00082">
    <property type="entry name" value="Peptidase_S8"/>
    <property type="match status" value="1"/>
</dbReference>
<dbReference type="GO" id="GO:0004252">
    <property type="term" value="F:serine-type endopeptidase activity"/>
    <property type="evidence" value="ECO:0007669"/>
    <property type="project" value="InterPro"/>
</dbReference>
<feature type="region of interest" description="Disordered" evidence="1">
    <location>
        <begin position="1"/>
        <end position="21"/>
    </location>
</feature>
<evidence type="ECO:0000256" key="1">
    <source>
        <dbReference type="SAM" id="MobiDB-lite"/>
    </source>
</evidence>
<dbReference type="KEGG" id="pphr:APZ00_10325"/>
<reference evidence="3 4" key="1">
    <citation type="submission" date="2015-10" db="EMBL/GenBank/DDBJ databases">
        <title>The world's first case of liver abscess caused by Pannonibacter phragmitetus.</title>
        <authorList>
            <person name="Ming D."/>
            <person name="Wang M."/>
            <person name="Zhou Y."/>
            <person name="Jiang T."/>
            <person name="Hu S."/>
        </authorList>
    </citation>
    <scope>NUCLEOTIDE SEQUENCE [LARGE SCALE GENOMIC DNA]</scope>
    <source>
        <strain evidence="3 4">31801</strain>
    </source>
</reference>
<sequence length="848" mass="93604">MPNGDERTLPHIFLPGHGDREDFTSPFGGGGDMALPVRNRAQHAAKLRRDIQAAVNAAEVQVAQRDPNIARGVEGFYLEFEIPAAQAAIVDKLENKQGRNPIELVTVRPSPDDPEGHVLATVYVPATRKDFYDGKVEKYESEESVRYEKGPDGADLIDAQGNRVEKSRRPKNEVLVASVDAVRLAQLRSLYTDPADFPLAGQEIWWEVWLRSDARETLVHAAERLNIAIRDHSVRFAEREVVLARATPEALTRLIAHTDAVAELRLNRDTPALFMEMEPTGQIEWTDDALARLTPPPDEAPAVCVLDSGATRNHPLIEPVLSAADHQAWRADWTPDDNGQWRGHGTQMSGLALYGDLTPILVGNEPITPAHRLESVKILPDRGQNDPDLYGYITASAVSRAEIQAPDRDRVFCMAVTADGDHWRGRPSSWSAKVDDLAYGDGSDQRLIVIAGGNIEPSYPATEYMDQNDSACIESPAQAWNALTVGATTELCNITAPTFAGWQAMAPAGDLSPCSRTSVTFGDDWPIKPEVVFEGGNHGIDPATGAGDHVDDLALLSAFHRPNERLLTVTGDTSAATALVARMSAQVLVDNETAWPETIRGLIVHSARWTDAMRGHLPERPNQSHKRLLVRRYGYGVPALNRALRSASNDVTLVVEGEMQPFQTNGGRVKTRDMILHDFPWPQEALEALGDTAVSMRVTLSYFVEPNPGERGWTQKHRYASHGLRFTVKRAEEGMDAFRRRINKAARDEEERGDLGGAEAGWYLGPRLRNRGSIHSDIWDGTAAELASRHAIAVYPTGGWWRQKPALQRADRRIRYSLIVSLEAPVGVDIYTPIQTTISPEVEVEIEE</sequence>
<protein>
    <recommendedName>
        <fullName evidence="2">Peptidase S8/S53 domain-containing protein</fullName>
    </recommendedName>
</protein>
<dbReference type="InterPro" id="IPR036852">
    <property type="entry name" value="Peptidase_S8/S53_dom_sf"/>
</dbReference>
<evidence type="ECO:0000259" key="2">
    <source>
        <dbReference type="Pfam" id="PF00082"/>
    </source>
</evidence>
<evidence type="ECO:0000313" key="4">
    <source>
        <dbReference type="Proteomes" id="UP000064921"/>
    </source>
</evidence>
<dbReference type="GO" id="GO:0006508">
    <property type="term" value="P:proteolysis"/>
    <property type="evidence" value="ECO:0007669"/>
    <property type="project" value="InterPro"/>
</dbReference>
<proteinExistence type="predicted"/>
<evidence type="ECO:0000313" key="3">
    <source>
        <dbReference type="EMBL" id="ALV30004.1"/>
    </source>
</evidence>
<dbReference type="SUPFAM" id="SSF52743">
    <property type="entry name" value="Subtilisin-like"/>
    <property type="match status" value="1"/>
</dbReference>
<feature type="domain" description="Peptidase S8/S53" evidence="2">
    <location>
        <begin position="300"/>
        <end position="636"/>
    </location>
</feature>
<dbReference type="STRING" id="121719.APZ00_10325"/>
<dbReference type="Proteomes" id="UP000064921">
    <property type="component" value="Chromosome"/>
</dbReference>
<dbReference type="CDD" id="cd04847">
    <property type="entry name" value="Peptidases_S8_Subtilisin_like_2"/>
    <property type="match status" value="1"/>
</dbReference>
<dbReference type="EMBL" id="CP013068">
    <property type="protein sequence ID" value="ALV30004.1"/>
    <property type="molecule type" value="Genomic_DNA"/>
</dbReference>
<dbReference type="RefSeq" id="WP_058900657.1">
    <property type="nucleotide sequence ID" value="NZ_CP013068.1"/>
</dbReference>
<organism evidence="3 4">
    <name type="scientific">Pannonibacter phragmitetus</name>
    <dbReference type="NCBI Taxonomy" id="121719"/>
    <lineage>
        <taxon>Bacteria</taxon>
        <taxon>Pseudomonadati</taxon>
        <taxon>Pseudomonadota</taxon>
        <taxon>Alphaproteobacteria</taxon>
        <taxon>Hyphomicrobiales</taxon>
        <taxon>Stappiaceae</taxon>
        <taxon>Pannonibacter</taxon>
    </lineage>
</organism>
<name>A0A0U3Q0B0_9HYPH</name>
<gene>
    <name evidence="3" type="ORF">APZ00_10325</name>
</gene>
<keyword evidence="4" id="KW-1185">Reference proteome</keyword>
<accession>A0A0U3Q0B0</accession>
<dbReference type="AlphaFoldDB" id="A0A0U3Q0B0"/>